<gene>
    <name evidence="2" type="ORF">SPSC_00460</name>
</gene>
<feature type="compositionally biased region" description="Low complexity" evidence="1">
    <location>
        <begin position="94"/>
        <end position="162"/>
    </location>
</feature>
<feature type="compositionally biased region" description="Low complexity" evidence="1">
    <location>
        <begin position="998"/>
        <end position="1014"/>
    </location>
</feature>
<feature type="compositionally biased region" description="Low complexity" evidence="1">
    <location>
        <begin position="317"/>
        <end position="327"/>
    </location>
</feature>
<reference evidence="2" key="1">
    <citation type="submission" date="2014-06" db="EMBL/GenBank/DDBJ databases">
        <authorList>
            <person name="Ju J."/>
            <person name="Zhang J."/>
        </authorList>
    </citation>
    <scope>NUCLEOTIDE SEQUENCE</scope>
    <source>
        <strain evidence="2">SscI8</strain>
    </source>
</reference>
<dbReference type="EMBL" id="LK056653">
    <property type="protein sequence ID" value="CDR87334.1"/>
    <property type="molecule type" value="Genomic_DNA"/>
</dbReference>
<feature type="compositionally biased region" description="Basic and acidic residues" evidence="1">
    <location>
        <begin position="542"/>
        <end position="556"/>
    </location>
</feature>
<feature type="region of interest" description="Disordered" evidence="1">
    <location>
        <begin position="357"/>
        <end position="392"/>
    </location>
</feature>
<sequence>MQQPTQHIPMNLGQPAGGLDATGYQGGLFPNGLPHSSMATDPLTSALNLLPPELLQSHQHQHLHNPFGHIASSQQGASPSLLAHVQNQLPPSAQNLLGQQPHGPQPQQTPLSDGQQPHQRTQQQRSSSRHLQPQPQQQQQRQSHQRQRLQPSPGQSAQQGSSLRPQQGNIHLNAQQHQASPQTQQPPSLAQLLGSSPAALGGPQPSLLQEHVSILSDARSSVSSFSQSLHDAKQATPADRGDIRNVVAILERASKALVAELDQGVNKLRALSNSPAYNNMAGLFNSAGANLLGQGSVSGQDLFAALNNFGPAGSGLQQQQQQQQQQQPNASGLPFHLGMGFQQSPHTNVMFNLNAPGNTDSPGGAPGGFNGGFSNDVGARGNGQQGPGAQNQPFLPALLAQYLSQTTDSSNRAGTLSLFQSLAAKGNTNAPFPPSMQGLEALLNQGLPQLQQQQQQSRGGMPDMDGSRINTHQTAAAQLANGVPLTNAAALAALTSLGITPTMLEALGLGSVAQQMLDAPVDGAAKRESSSKPAVQGQRQSPDLRDESPEMDHNDPFSEPARKKRKQGRSKATGTSHAEAGIAKPSSQTLDAQDVSSARPGHSATTHHAPAKASTSATSHLDRNMASNPSNRNVAGPSDTSKRIPTLGVGLRQEGDKRYRNRKLLRDLREHLYRWLGTDEFRKLRNTYKVAEWVPNPHLTEEEKQILASLPPGAVAQPPITTHIFHVDFTSRDFYRTNQSLIDAIVAEGSKKVEAKPEAYAIVPGTIDRDHLEDVAKDLMDSARSGFRMSLRTGLQAEKEDKEKHEKYRGVERAKTKCRNREIGAGRLRHAIPKQLLIPGAYSDDAASDEDLHGLTKSEWKRQRLRKLRIAKGWEAVTPKWRNKHLTRAYHKADIVSKSKQMARWRRDDPVDLPIPIKLYGKLLPKQLFDPEWLAEHRKELEDEPYCIRINDNEIEGWDEGHHPLGEDTSDEMEWSDAKESSMRGRQLISASRDRSSTTHSPASRSSAAPAASSTVSKVIGSESKAGSATPVPASSGLSAPAAVKESPDTPADGTAAPTSDTVAGKKLDPAPAVSEDSGTSSVSSSSGGALDAADSAGSDTESDSSVAPTHGEDKGETVDAGKGSSPPKALSTGGDAAVDSKDPVAGDQQEKVSDS</sequence>
<protein>
    <submittedName>
        <fullName evidence="2">Uncharacterized protein</fullName>
    </submittedName>
</protein>
<dbReference type="OrthoDB" id="2553934at2759"/>
<feature type="compositionally biased region" description="Basic and acidic residues" evidence="1">
    <location>
        <begin position="1111"/>
        <end position="1120"/>
    </location>
</feature>
<feature type="region of interest" description="Disordered" evidence="1">
    <location>
        <begin position="313"/>
        <end position="339"/>
    </location>
</feature>
<name>A0A140KMK3_9BASI</name>
<dbReference type="AlphaFoldDB" id="A0A140KMK3"/>
<feature type="compositionally biased region" description="Low complexity" evidence="1">
    <location>
        <begin position="1075"/>
        <end position="1100"/>
    </location>
</feature>
<feature type="region of interest" description="Disordered" evidence="1">
    <location>
        <begin position="449"/>
        <end position="468"/>
    </location>
</feature>
<feature type="compositionally biased region" description="Polar residues" evidence="1">
    <location>
        <begin position="585"/>
        <end position="596"/>
    </location>
</feature>
<accession>A0A140KMK3</accession>
<feature type="compositionally biased region" description="Polar residues" evidence="1">
    <location>
        <begin position="613"/>
        <end position="633"/>
    </location>
</feature>
<feature type="compositionally biased region" description="Basic and acidic residues" evidence="1">
    <location>
        <begin position="1139"/>
        <end position="1156"/>
    </location>
</feature>
<feature type="compositionally biased region" description="Polar residues" evidence="1">
    <location>
        <begin position="531"/>
        <end position="541"/>
    </location>
</feature>
<feature type="compositionally biased region" description="Low complexity" evidence="1">
    <location>
        <begin position="174"/>
        <end position="193"/>
    </location>
</feature>
<feature type="compositionally biased region" description="Polar residues" evidence="1">
    <location>
        <begin position="163"/>
        <end position="173"/>
    </location>
</feature>
<proteinExistence type="predicted"/>
<feature type="region of interest" description="Disordered" evidence="1">
    <location>
        <begin position="521"/>
        <end position="649"/>
    </location>
</feature>
<organism evidence="2">
    <name type="scientific">Sporisorium scitamineum</name>
    <dbReference type="NCBI Taxonomy" id="49012"/>
    <lineage>
        <taxon>Eukaryota</taxon>
        <taxon>Fungi</taxon>
        <taxon>Dikarya</taxon>
        <taxon>Basidiomycota</taxon>
        <taxon>Ustilaginomycotina</taxon>
        <taxon>Ustilaginomycetes</taxon>
        <taxon>Ustilaginales</taxon>
        <taxon>Ustilaginaceae</taxon>
        <taxon>Sporisorium</taxon>
    </lineage>
</organism>
<evidence type="ECO:0000256" key="1">
    <source>
        <dbReference type="SAM" id="MobiDB-lite"/>
    </source>
</evidence>
<feature type="region of interest" description="Disordered" evidence="1">
    <location>
        <begin position="92"/>
        <end position="205"/>
    </location>
</feature>
<evidence type="ECO:0000313" key="2">
    <source>
        <dbReference type="EMBL" id="CDR87334.1"/>
    </source>
</evidence>
<feature type="region of interest" description="Disordered" evidence="1">
    <location>
        <begin position="958"/>
        <end position="1156"/>
    </location>
</feature>